<dbReference type="InterPro" id="IPR013207">
    <property type="entry name" value="LGFP"/>
</dbReference>
<gene>
    <name evidence="3" type="ORF">SAMN04488539_1297</name>
</gene>
<feature type="compositionally biased region" description="Acidic residues" evidence="1">
    <location>
        <begin position="38"/>
        <end position="58"/>
    </location>
</feature>
<dbReference type="eggNOG" id="COG5479">
    <property type="taxonomic scope" value="Bacteria"/>
</dbReference>
<feature type="region of interest" description="Disordered" evidence="1">
    <location>
        <begin position="24"/>
        <end position="70"/>
    </location>
</feature>
<evidence type="ECO:0000256" key="2">
    <source>
        <dbReference type="SAM" id="SignalP"/>
    </source>
</evidence>
<dbReference type="RefSeq" id="WP_019194116.1">
    <property type="nucleotide sequence ID" value="NZ_LT629765.1"/>
</dbReference>
<evidence type="ECO:0000313" key="4">
    <source>
        <dbReference type="Proteomes" id="UP000182237"/>
    </source>
</evidence>
<dbReference type="EMBL" id="LT629765">
    <property type="protein sequence ID" value="SDS24626.1"/>
    <property type="molecule type" value="Genomic_DNA"/>
</dbReference>
<keyword evidence="2" id="KW-0732">Signal</keyword>
<dbReference type="AlphaFoldDB" id="A0A1H1QMM4"/>
<dbReference type="Proteomes" id="UP000182237">
    <property type="component" value="Chromosome I"/>
</dbReference>
<feature type="chain" id="PRO_5009257899" evidence="2">
    <location>
        <begin position="25"/>
        <end position="195"/>
    </location>
</feature>
<organism evidence="3 4">
    <name type="scientific">Corynebacterium timonense</name>
    <dbReference type="NCBI Taxonomy" id="441500"/>
    <lineage>
        <taxon>Bacteria</taxon>
        <taxon>Bacillati</taxon>
        <taxon>Actinomycetota</taxon>
        <taxon>Actinomycetes</taxon>
        <taxon>Mycobacteriales</taxon>
        <taxon>Corynebacteriaceae</taxon>
        <taxon>Corynebacterium</taxon>
    </lineage>
</organism>
<dbReference type="STRING" id="1203190.GCA_000312345_01287"/>
<dbReference type="Pfam" id="PF08310">
    <property type="entry name" value="LGFP"/>
    <property type="match status" value="1"/>
</dbReference>
<feature type="signal peptide" evidence="2">
    <location>
        <begin position="1"/>
        <end position="24"/>
    </location>
</feature>
<keyword evidence="4" id="KW-1185">Reference proteome</keyword>
<name>A0A1H1QMM4_9CORY</name>
<dbReference type="OrthoDB" id="4369514at2"/>
<reference evidence="3 4" key="1">
    <citation type="submission" date="2016-10" db="EMBL/GenBank/DDBJ databases">
        <authorList>
            <person name="de Groot N.N."/>
        </authorList>
    </citation>
    <scope>NUCLEOTIDE SEQUENCE [LARGE SCALE GENOMIC DNA]</scope>
    <source>
        <strain evidence="3 4">DSM 45434</strain>
    </source>
</reference>
<evidence type="ECO:0000313" key="3">
    <source>
        <dbReference type="EMBL" id="SDS24626.1"/>
    </source>
</evidence>
<evidence type="ECO:0000256" key="1">
    <source>
        <dbReference type="SAM" id="MobiDB-lite"/>
    </source>
</evidence>
<proteinExistence type="predicted"/>
<protein>
    <submittedName>
        <fullName evidence="3">LGFP repeat-containing protein</fullName>
    </submittedName>
</protein>
<accession>A0A1H1QMM4</accession>
<dbReference type="PROSITE" id="PS51257">
    <property type="entry name" value="PROKAR_LIPOPROTEIN"/>
    <property type="match status" value="1"/>
</dbReference>
<sequence length="195" mass="21164">MIVRKKIAASAAALALVTGLTACADEEQPEETTAQETAAEESEEQPSEEVTPEPEEQQEQANESTDTPEGVTVEVTTADGATVLVPQGVAEAMSQYAEADWGEPVEVEEVDNGWIVSYDDEHYIAWNENTGGAPTWGEIANNWLTNVRADSSLGFPVAPEEVHPDQEGWVQEFENGRIEWVRGADGVFTANVIEE</sequence>